<keyword evidence="2" id="KW-1185">Reference proteome</keyword>
<name>A0ACC0D2M4_9PEZI</name>
<protein>
    <submittedName>
        <fullName evidence="1">Uncharacterized protein</fullName>
    </submittedName>
</protein>
<evidence type="ECO:0000313" key="1">
    <source>
        <dbReference type="EMBL" id="KAI6086795.1"/>
    </source>
</evidence>
<gene>
    <name evidence="1" type="ORF">F4821DRAFT_122153</name>
</gene>
<comment type="caution">
    <text evidence="1">The sequence shown here is derived from an EMBL/GenBank/DDBJ whole genome shotgun (WGS) entry which is preliminary data.</text>
</comment>
<dbReference type="EMBL" id="MU394312">
    <property type="protein sequence ID" value="KAI6086795.1"/>
    <property type="molecule type" value="Genomic_DNA"/>
</dbReference>
<proteinExistence type="predicted"/>
<accession>A0ACC0D2M4</accession>
<organism evidence="1 2">
    <name type="scientific">Hypoxylon rubiginosum</name>
    <dbReference type="NCBI Taxonomy" id="110542"/>
    <lineage>
        <taxon>Eukaryota</taxon>
        <taxon>Fungi</taxon>
        <taxon>Dikarya</taxon>
        <taxon>Ascomycota</taxon>
        <taxon>Pezizomycotina</taxon>
        <taxon>Sordariomycetes</taxon>
        <taxon>Xylariomycetidae</taxon>
        <taxon>Xylariales</taxon>
        <taxon>Hypoxylaceae</taxon>
        <taxon>Hypoxylon</taxon>
    </lineage>
</organism>
<evidence type="ECO:0000313" key="2">
    <source>
        <dbReference type="Proteomes" id="UP001497680"/>
    </source>
</evidence>
<dbReference type="Proteomes" id="UP001497680">
    <property type="component" value="Unassembled WGS sequence"/>
</dbReference>
<sequence length="131" mass="14943">MVSLSFRRAEIRAAAMALRHRDWVAEGFKTLVVASDFDDLVSSYAAFEASECHLQCDMEKDTWQMLLAEVEKCRERGLEVKFWKIPRAMNSVANEEARKVLTRKDDGGLEDGSEERSRRAPGALLRRSTFS</sequence>
<reference evidence="1 2" key="1">
    <citation type="journal article" date="2022" name="New Phytol.">
        <title>Ecological generalism drives hyperdiversity of secondary metabolite gene clusters in xylarialean endophytes.</title>
        <authorList>
            <person name="Franco M.E.E."/>
            <person name="Wisecaver J.H."/>
            <person name="Arnold A.E."/>
            <person name="Ju Y.M."/>
            <person name="Slot J.C."/>
            <person name="Ahrendt S."/>
            <person name="Moore L.P."/>
            <person name="Eastman K.E."/>
            <person name="Scott K."/>
            <person name="Konkel Z."/>
            <person name="Mondo S.J."/>
            <person name="Kuo A."/>
            <person name="Hayes R.D."/>
            <person name="Haridas S."/>
            <person name="Andreopoulos B."/>
            <person name="Riley R."/>
            <person name="LaButti K."/>
            <person name="Pangilinan J."/>
            <person name="Lipzen A."/>
            <person name="Amirebrahimi M."/>
            <person name="Yan J."/>
            <person name="Adam C."/>
            <person name="Keymanesh K."/>
            <person name="Ng V."/>
            <person name="Louie K."/>
            <person name="Northen T."/>
            <person name="Drula E."/>
            <person name="Henrissat B."/>
            <person name="Hsieh H.M."/>
            <person name="Youens-Clark K."/>
            <person name="Lutzoni F."/>
            <person name="Miadlikowska J."/>
            <person name="Eastwood D.C."/>
            <person name="Hamelin R.C."/>
            <person name="Grigoriev I.V."/>
            <person name="U'Ren J.M."/>
        </authorList>
    </citation>
    <scope>NUCLEOTIDE SEQUENCE [LARGE SCALE GENOMIC DNA]</scope>
    <source>
        <strain evidence="1 2">ER1909</strain>
    </source>
</reference>